<dbReference type="PANTHER" id="PTHR12358:SF106">
    <property type="entry name" value="LIPID KINASE YEGS"/>
    <property type="match status" value="1"/>
</dbReference>
<dbReference type="AlphaFoldDB" id="A0A6J6SD70"/>
<dbReference type="InterPro" id="IPR050187">
    <property type="entry name" value="Lipid_Phosphate_FormReg"/>
</dbReference>
<evidence type="ECO:0000259" key="1">
    <source>
        <dbReference type="PROSITE" id="PS50146"/>
    </source>
</evidence>
<dbReference type="EMBL" id="CAEZYU010000012">
    <property type="protein sequence ID" value="CAB4732826.1"/>
    <property type="molecule type" value="Genomic_DNA"/>
</dbReference>
<accession>A0A6J6SD70</accession>
<dbReference type="Gene3D" id="2.60.200.40">
    <property type="match status" value="1"/>
</dbReference>
<dbReference type="InterPro" id="IPR017438">
    <property type="entry name" value="ATP-NAD_kinase_N"/>
</dbReference>
<dbReference type="Gene3D" id="3.40.50.10330">
    <property type="entry name" value="Probable inorganic polyphosphate/atp-NAD kinase, domain 1"/>
    <property type="match status" value="1"/>
</dbReference>
<dbReference type="SUPFAM" id="SSF111331">
    <property type="entry name" value="NAD kinase/diacylglycerol kinase-like"/>
    <property type="match status" value="1"/>
</dbReference>
<sequence>MRITLVVNPVATNVSPSRIRVVQEALQVRHEVSVHVTRHRDHATELATAAVEAGTDCVAVLGGDGTLNEVINALAGTDCAVAVLPGGSTNVFARTLGLPDDLLRAARATSDALASGWVHRIGLGAVNGRYFTFHTGVGFDAAVVSRVEQHSKLKHRIGHALFLYCGLREFSLFDRKHPHYVLHISSDGASSELVNSELVSSERVSSERVSSERVSSDTEPVLGYFAVVQNTDPYTFLRHRPFTVAPTATLDRGLTVTTIGDMSVRTFLPAILGALANRKGVRTSRVVRRWEDLEQLSITKAPDSLLQYQVDGDYLGEAESLQFTHHPNILSIVLPIVPR</sequence>
<feature type="domain" description="DAGKc" evidence="1">
    <location>
        <begin position="1"/>
        <end position="130"/>
    </location>
</feature>
<protein>
    <submittedName>
        <fullName evidence="2">Unannotated protein</fullName>
    </submittedName>
</protein>
<gene>
    <name evidence="2" type="ORF">UFOPK2766_00436</name>
</gene>
<dbReference type="InterPro" id="IPR016064">
    <property type="entry name" value="NAD/diacylglycerol_kinase_sf"/>
</dbReference>
<dbReference type="SMART" id="SM00046">
    <property type="entry name" value="DAGKc"/>
    <property type="match status" value="1"/>
</dbReference>
<dbReference type="GO" id="GO:0004143">
    <property type="term" value="F:ATP-dependent diacylglycerol kinase activity"/>
    <property type="evidence" value="ECO:0007669"/>
    <property type="project" value="TreeGrafter"/>
</dbReference>
<name>A0A6J6SD70_9ZZZZ</name>
<reference evidence="2" key="1">
    <citation type="submission" date="2020-05" db="EMBL/GenBank/DDBJ databases">
        <authorList>
            <person name="Chiriac C."/>
            <person name="Salcher M."/>
            <person name="Ghai R."/>
            <person name="Kavagutti S V."/>
        </authorList>
    </citation>
    <scope>NUCLEOTIDE SEQUENCE</scope>
</reference>
<dbReference type="PANTHER" id="PTHR12358">
    <property type="entry name" value="SPHINGOSINE KINASE"/>
    <property type="match status" value="1"/>
</dbReference>
<organism evidence="2">
    <name type="scientific">freshwater metagenome</name>
    <dbReference type="NCBI Taxonomy" id="449393"/>
    <lineage>
        <taxon>unclassified sequences</taxon>
        <taxon>metagenomes</taxon>
        <taxon>ecological metagenomes</taxon>
    </lineage>
</organism>
<dbReference type="GO" id="GO:0005886">
    <property type="term" value="C:plasma membrane"/>
    <property type="evidence" value="ECO:0007669"/>
    <property type="project" value="TreeGrafter"/>
</dbReference>
<dbReference type="Pfam" id="PF00781">
    <property type="entry name" value="DAGK_cat"/>
    <property type="match status" value="1"/>
</dbReference>
<proteinExistence type="predicted"/>
<dbReference type="PROSITE" id="PS50146">
    <property type="entry name" value="DAGK"/>
    <property type="match status" value="1"/>
</dbReference>
<dbReference type="InterPro" id="IPR001206">
    <property type="entry name" value="Diacylglycerol_kinase_cat_dom"/>
</dbReference>
<evidence type="ECO:0000313" key="2">
    <source>
        <dbReference type="EMBL" id="CAB4732826.1"/>
    </source>
</evidence>